<dbReference type="Gene3D" id="3.40.50.1820">
    <property type="entry name" value="alpha/beta hydrolase"/>
    <property type="match status" value="1"/>
</dbReference>
<name>A0A3B3VXR6_9TELE</name>
<dbReference type="Proteomes" id="UP000261500">
    <property type="component" value="Unplaced"/>
</dbReference>
<dbReference type="GO" id="GO:0051793">
    <property type="term" value="P:medium-chain fatty acid catabolic process"/>
    <property type="evidence" value="ECO:0007669"/>
    <property type="project" value="TreeGrafter"/>
</dbReference>
<dbReference type="Ensembl" id="ENSPLAT00000030899.1">
    <property type="protein sequence ID" value="ENSPLAP00000029667.1"/>
    <property type="gene ID" value="ENSPLAG00000020153.1"/>
</dbReference>
<organism evidence="3 4">
    <name type="scientific">Poecilia latipinna</name>
    <name type="common">sailfin molly</name>
    <dbReference type="NCBI Taxonomy" id="48699"/>
    <lineage>
        <taxon>Eukaryota</taxon>
        <taxon>Metazoa</taxon>
        <taxon>Chordata</taxon>
        <taxon>Craniata</taxon>
        <taxon>Vertebrata</taxon>
        <taxon>Euteleostomi</taxon>
        <taxon>Actinopterygii</taxon>
        <taxon>Neopterygii</taxon>
        <taxon>Teleostei</taxon>
        <taxon>Neoteleostei</taxon>
        <taxon>Acanthomorphata</taxon>
        <taxon>Ovalentaria</taxon>
        <taxon>Atherinomorphae</taxon>
        <taxon>Cyprinodontiformes</taxon>
        <taxon>Poeciliidae</taxon>
        <taxon>Poeciliinae</taxon>
        <taxon>Poecilia</taxon>
    </lineage>
</organism>
<dbReference type="GO" id="GO:0047372">
    <property type="term" value="F:monoacylglycerol lipase activity"/>
    <property type="evidence" value="ECO:0007669"/>
    <property type="project" value="TreeGrafter"/>
</dbReference>
<evidence type="ECO:0000313" key="4">
    <source>
        <dbReference type="Proteomes" id="UP000261500"/>
    </source>
</evidence>
<dbReference type="GO" id="GO:0051792">
    <property type="term" value="P:medium-chain fatty acid biosynthetic process"/>
    <property type="evidence" value="ECO:0007669"/>
    <property type="project" value="TreeGrafter"/>
</dbReference>
<dbReference type="InterPro" id="IPR050960">
    <property type="entry name" value="AB_hydrolase_4_sf"/>
</dbReference>
<dbReference type="InterPro" id="IPR012020">
    <property type="entry name" value="ABHD4"/>
</dbReference>
<keyword evidence="4" id="KW-1185">Reference proteome</keyword>
<dbReference type="SUPFAM" id="SSF53474">
    <property type="entry name" value="alpha/beta-Hydrolases"/>
    <property type="match status" value="1"/>
</dbReference>
<dbReference type="PIRSF" id="PIRSF005211">
    <property type="entry name" value="Ab_hydro_YheT"/>
    <property type="match status" value="1"/>
</dbReference>
<dbReference type="InterPro" id="IPR029058">
    <property type="entry name" value="AB_hydrolase_fold"/>
</dbReference>
<accession>A0A3B3VXR6</accession>
<evidence type="ECO:0000313" key="3">
    <source>
        <dbReference type="Ensembl" id="ENSPLAP00000029667.1"/>
    </source>
</evidence>
<dbReference type="PANTHER" id="PTHR10794:SF60">
    <property type="entry name" value="PROTEIN ABHD1"/>
    <property type="match status" value="1"/>
</dbReference>
<comment type="similarity">
    <text evidence="1">Belongs to the AB hydrolase superfamily. AB hydrolase 4 family.</text>
</comment>
<protein>
    <submittedName>
        <fullName evidence="3">Abhydrolase domain containing 1</fullName>
    </submittedName>
</protein>
<sequence length="359" mass="40318">FFGNGLTTFLFDFNVNTFSVYFRVYLYSFSFQTPALICSEAFSVFLKKHCPVVAERFCPTPWCWGGRLQTLVCALLKSRPPVSYRNELIRTTDGGQISLDWVDNHTSETYPDSCARPTVLILPGLTGNSQQPYVLHAVSQATRRGYSMILLNYLARKRTESGIVAGITISVAWDALKSSDSMEEPLNWLLFNKHLTNGLCQKSCRHRKILEKVVDVDYVLKARTIREFDERFTSHVFGYKSCVDYYRDASPAKKLPHTAVPILCLNAADDPFSPQSISIVQTLPNVALLLTAHGGHIAFLQGLFPRGESYMERLFGQFVQAVFEHPKDIERACGIAKDEPSQQHSDGGGEKPSRDVSSQ</sequence>
<proteinExistence type="inferred from homology"/>
<dbReference type="PANTHER" id="PTHR10794">
    <property type="entry name" value="ABHYDROLASE DOMAIN-CONTAINING PROTEIN"/>
    <property type="match status" value="1"/>
</dbReference>
<evidence type="ECO:0000256" key="2">
    <source>
        <dbReference type="SAM" id="MobiDB-lite"/>
    </source>
</evidence>
<feature type="region of interest" description="Disordered" evidence="2">
    <location>
        <begin position="334"/>
        <end position="359"/>
    </location>
</feature>
<dbReference type="GeneTree" id="ENSGT00950000182902"/>
<evidence type="ECO:0000256" key="1">
    <source>
        <dbReference type="ARBA" id="ARBA00010884"/>
    </source>
</evidence>
<reference evidence="3" key="1">
    <citation type="submission" date="2025-08" db="UniProtKB">
        <authorList>
            <consortium name="Ensembl"/>
        </authorList>
    </citation>
    <scope>IDENTIFICATION</scope>
</reference>
<dbReference type="GO" id="GO:0008126">
    <property type="term" value="F:acetylesterase activity"/>
    <property type="evidence" value="ECO:0007669"/>
    <property type="project" value="TreeGrafter"/>
</dbReference>
<reference evidence="3" key="2">
    <citation type="submission" date="2025-09" db="UniProtKB">
        <authorList>
            <consortium name="Ensembl"/>
        </authorList>
    </citation>
    <scope>IDENTIFICATION</scope>
</reference>
<dbReference type="AlphaFoldDB" id="A0A3B3VXR6"/>